<name>A0A3P7JDF6_STRVU</name>
<evidence type="ECO:0000313" key="1">
    <source>
        <dbReference type="EMBL" id="VDM78723.1"/>
    </source>
</evidence>
<accession>A0A3P7JDF6</accession>
<dbReference type="EMBL" id="UYYB01102759">
    <property type="protein sequence ID" value="VDM78723.1"/>
    <property type="molecule type" value="Genomic_DNA"/>
</dbReference>
<keyword evidence="2" id="KW-1185">Reference proteome</keyword>
<organism evidence="1 2">
    <name type="scientific">Strongylus vulgaris</name>
    <name type="common">Blood worm</name>
    <dbReference type="NCBI Taxonomy" id="40348"/>
    <lineage>
        <taxon>Eukaryota</taxon>
        <taxon>Metazoa</taxon>
        <taxon>Ecdysozoa</taxon>
        <taxon>Nematoda</taxon>
        <taxon>Chromadorea</taxon>
        <taxon>Rhabditida</taxon>
        <taxon>Rhabditina</taxon>
        <taxon>Rhabditomorpha</taxon>
        <taxon>Strongyloidea</taxon>
        <taxon>Strongylidae</taxon>
        <taxon>Strongylus</taxon>
    </lineage>
</organism>
<reference evidence="1 2" key="1">
    <citation type="submission" date="2018-11" db="EMBL/GenBank/DDBJ databases">
        <authorList>
            <consortium name="Pathogen Informatics"/>
        </authorList>
    </citation>
    <scope>NUCLEOTIDE SEQUENCE [LARGE SCALE GENOMIC DNA]</scope>
</reference>
<dbReference type="AlphaFoldDB" id="A0A3P7JDF6"/>
<sequence length="142" mass="16005">HGIGSYANSSSDIGFGTLSTFQPPAVDRSNKPAKLRLYDYEEDKVPEEMTIHGYNKSVSCLTSLKHQGQALRGYRVHRRSGTSFTRLPRTSQVKYSTRYRDIRDPPRVPVIFAAAGAVPARHILTVFRSLSPVSYRYVPTFQ</sequence>
<protein>
    <submittedName>
        <fullName evidence="1">Uncharacterized protein</fullName>
    </submittedName>
</protein>
<feature type="non-terminal residue" evidence="1">
    <location>
        <position position="1"/>
    </location>
</feature>
<dbReference type="OrthoDB" id="67516at2759"/>
<gene>
    <name evidence="1" type="ORF">SVUK_LOCUS13721</name>
</gene>
<evidence type="ECO:0000313" key="2">
    <source>
        <dbReference type="Proteomes" id="UP000270094"/>
    </source>
</evidence>
<proteinExistence type="predicted"/>
<dbReference type="Proteomes" id="UP000270094">
    <property type="component" value="Unassembled WGS sequence"/>
</dbReference>